<evidence type="ECO:0000259" key="8">
    <source>
        <dbReference type="SMART" id="SM00642"/>
    </source>
</evidence>
<feature type="binding site" evidence="6">
    <location>
        <begin position="522"/>
        <end position="523"/>
    </location>
    <ligand>
        <name>alpha-maltose 1-phosphate</name>
        <dbReference type="ChEBI" id="CHEBI:63576"/>
    </ligand>
</feature>
<evidence type="ECO:0000256" key="5">
    <source>
        <dbReference type="ARBA" id="ARBA00048735"/>
    </source>
</evidence>
<keyword evidence="3 6" id="KW-0808">Transferase</keyword>
<feature type="active site" description="Nucleophile" evidence="6">
    <location>
        <position position="381"/>
    </location>
</feature>
<dbReference type="InterPro" id="IPR013780">
    <property type="entry name" value="Glyco_hydro_b"/>
</dbReference>
<reference evidence="9 10" key="1">
    <citation type="submission" date="2022-11" db="EMBL/GenBank/DDBJ databases">
        <title>The characterization of three novel Bacteroidetes species and genomic analysis of their roles in tidal elemental geochemical cycles.</title>
        <authorList>
            <person name="Ma K."/>
        </authorList>
    </citation>
    <scope>NUCLEOTIDE SEQUENCE [LARGE SCALE GENOMIC DNA]</scope>
    <source>
        <strain evidence="9 10">M17</strain>
    </source>
</reference>
<dbReference type="Proteomes" id="UP001209885">
    <property type="component" value="Unassembled WGS sequence"/>
</dbReference>
<evidence type="ECO:0000256" key="2">
    <source>
        <dbReference type="ARBA" id="ARBA00022676"/>
    </source>
</evidence>
<comment type="function">
    <text evidence="6">Maltosyltransferase that uses maltose 1-phosphate (M1P) as the sugar donor to elongate linear or branched alpha-(1-&gt;4)-glucans. Is involved in a branched alpha-glucan biosynthetic pathway from trehalose, together with TreS, Mak and GlgB.</text>
</comment>
<dbReference type="InterPro" id="IPR049171">
    <property type="entry name" value="GLGE_C"/>
</dbReference>
<proteinExistence type="inferred from homology"/>
<keyword evidence="4 6" id="KW-0119">Carbohydrate metabolism</keyword>
<dbReference type="Pfam" id="PF00128">
    <property type="entry name" value="Alpha-amylase"/>
    <property type="match status" value="1"/>
</dbReference>
<comment type="caution">
    <text evidence="9">The sequence shown here is derived from an EMBL/GenBank/DDBJ whole genome shotgun (WGS) entry which is preliminary data.</text>
</comment>
<feature type="active site" description="Proton donor" evidence="6">
    <location>
        <position position="410"/>
    </location>
</feature>
<dbReference type="SUPFAM" id="SSF51445">
    <property type="entry name" value="(Trans)glycosidases"/>
    <property type="match status" value="1"/>
</dbReference>
<evidence type="ECO:0000256" key="3">
    <source>
        <dbReference type="ARBA" id="ARBA00022679"/>
    </source>
</evidence>
<dbReference type="InterPro" id="IPR026585">
    <property type="entry name" value="GlgE"/>
</dbReference>
<feature type="site" description="Transition state stabilizer" evidence="6">
    <location>
        <position position="468"/>
    </location>
</feature>
<feature type="binding site" evidence="6">
    <location>
        <position position="310"/>
    </location>
    <ligand>
        <name>alpha-maltose 1-phosphate</name>
        <dbReference type="ChEBI" id="CHEBI:63576"/>
    </ligand>
</feature>
<name>A0ABT3RQV1_9BACT</name>
<keyword evidence="10" id="KW-1185">Reference proteome</keyword>
<evidence type="ECO:0000256" key="4">
    <source>
        <dbReference type="ARBA" id="ARBA00023277"/>
    </source>
</evidence>
<dbReference type="EC" id="2.4.99.16" evidence="6"/>
<comment type="subunit">
    <text evidence="1 6">Homodimer.</text>
</comment>
<dbReference type="PANTHER" id="PTHR47786">
    <property type="entry name" value="ALPHA-1,4-GLUCAN:MALTOSE-1-PHOSPHATE MALTOSYLTRANSFERASE"/>
    <property type="match status" value="1"/>
</dbReference>
<comment type="catalytic activity">
    <reaction evidence="5 6">
        <text>alpha-maltose 1-phosphate + [(1-&gt;4)-alpha-D-glucosyl](n) = [(1-&gt;4)-alpha-D-glucosyl](n+2) + phosphate</text>
        <dbReference type="Rhea" id="RHEA:42692"/>
        <dbReference type="Rhea" id="RHEA-COMP:9584"/>
        <dbReference type="Rhea" id="RHEA-COMP:10183"/>
        <dbReference type="ChEBI" id="CHEBI:15444"/>
        <dbReference type="ChEBI" id="CHEBI:43474"/>
        <dbReference type="ChEBI" id="CHEBI:63576"/>
        <dbReference type="EC" id="2.4.99.16"/>
    </reaction>
</comment>
<dbReference type="InterPro" id="IPR017853">
    <property type="entry name" value="GH"/>
</dbReference>
<dbReference type="PANTHER" id="PTHR47786:SF2">
    <property type="entry name" value="GLYCOSYL HYDROLASE FAMILY 13 CATALYTIC DOMAIN-CONTAINING PROTEIN"/>
    <property type="match status" value="1"/>
</dbReference>
<keyword evidence="2 6" id="KW-0328">Glycosyltransferase</keyword>
<accession>A0ABT3RQV1</accession>
<dbReference type="Pfam" id="PF11896">
    <property type="entry name" value="GlgE_dom_N_S"/>
    <property type="match status" value="1"/>
</dbReference>
<evidence type="ECO:0000256" key="6">
    <source>
        <dbReference type="HAMAP-Rule" id="MF_02124"/>
    </source>
</evidence>
<dbReference type="InterPro" id="IPR006047">
    <property type="entry name" value="GH13_cat_dom"/>
</dbReference>
<feature type="binding site" evidence="6">
    <location>
        <position position="345"/>
    </location>
    <ligand>
        <name>alpha-maltose 1-phosphate</name>
        <dbReference type="ChEBI" id="CHEBI:63576"/>
    </ligand>
</feature>
<dbReference type="RefSeq" id="WP_266056468.1">
    <property type="nucleotide sequence ID" value="NZ_JAPFQN010000005.1"/>
</dbReference>
<organism evidence="9 10">
    <name type="scientific">Mangrovivirga halotolerans</name>
    <dbReference type="NCBI Taxonomy" id="2993936"/>
    <lineage>
        <taxon>Bacteria</taxon>
        <taxon>Pseudomonadati</taxon>
        <taxon>Bacteroidota</taxon>
        <taxon>Cytophagia</taxon>
        <taxon>Cytophagales</taxon>
        <taxon>Mangrovivirgaceae</taxon>
        <taxon>Mangrovivirga</taxon>
    </lineage>
</organism>
<dbReference type="Pfam" id="PF21702">
    <property type="entry name" value="GLGE_C"/>
    <property type="match status" value="1"/>
</dbReference>
<dbReference type="EMBL" id="JAPFQN010000005">
    <property type="protein sequence ID" value="MCX2744000.1"/>
    <property type="molecule type" value="Genomic_DNA"/>
</dbReference>
<dbReference type="Gene3D" id="2.60.40.10">
    <property type="entry name" value="Immunoglobulins"/>
    <property type="match status" value="1"/>
</dbReference>
<dbReference type="Gene3D" id="1.20.58.80">
    <property type="entry name" value="Phosphotransferase system, lactose/cellobiose-type IIA subunit"/>
    <property type="match status" value="1"/>
</dbReference>
<feature type="domain" description="Glycosyl hydrolase family 13 catalytic" evidence="8">
    <location>
        <begin position="202"/>
        <end position="547"/>
    </location>
</feature>
<comment type="similarity">
    <text evidence="6">Belongs to the glycosyl hydrolase 13 family. GlgE subfamily.</text>
</comment>
<feature type="binding site" evidence="6">
    <location>
        <position position="382"/>
    </location>
    <ligand>
        <name>alpha-maltose 1-phosphate</name>
        <dbReference type="ChEBI" id="CHEBI:63576"/>
    </ligand>
</feature>
<sequence>MKNYKGQSRVIIESVIPEINNGEYYAKGIVGKKIKVECDLFGDGHDVVNGSLLYKHTNSRSWAETPLIFVINDHWYAEFLPEKQGFYEFKLEGWVDHALNWQSELRRKVEDGQAVNVELLDGVKHLKAILQSVNKSEKKYLEKGIQLFNEGSQNPETIDYALSDKLLFLLKKYPQKEFKTVYDNDLKVYIDRRKALFSSWYEFFPRSAGDYSDTHGNFKDCIKRLPYLAELGFDVLYLPPIHPIGISHRKGKNNTVTAEENDVGSPWAIGNETGGHKSLHPELGSIDDFKKLISEAQKYGIEVAMDFALQCSPDHPYVKEHPEWFNWRADGSVQYAENPPKKYQDILPINFETNDWKNLWKELYSILEYWIDAGITIFRVDNPHTKPYRFWHWIINEVKSKYPDIIFLSEAFTRPRVMHELAKVGFTQSYTYYTWRNNKDDIERYMDELVNGMGKYYFRPNFWPNTPDINPYSLQSGYPANFMTRYFMAATLSSNYGIYGPVFENMIHEAYPGKEEYMNSEKYETKTWEWKIDTKLKHIIKKINEFRKVHPALQDTFNYRKCEVDNEQIIAYYKESDDKKDQLLMVVNLDPHYTQSGWLQLPLDILGYEAGHHFTVTDLLSENSYLWDKEWNFVELNPASLPFHLLKISH</sequence>
<evidence type="ECO:0000256" key="7">
    <source>
        <dbReference type="SAM" id="MobiDB-lite"/>
    </source>
</evidence>
<dbReference type="InterPro" id="IPR013783">
    <property type="entry name" value="Ig-like_fold"/>
</dbReference>
<dbReference type="SMART" id="SM00642">
    <property type="entry name" value="Aamy"/>
    <property type="match status" value="1"/>
</dbReference>
<feature type="binding site" evidence="6">
    <location>
        <position position="250"/>
    </location>
    <ligand>
        <name>alpha-maltose 1-phosphate</name>
        <dbReference type="ChEBI" id="CHEBI:63576"/>
    </ligand>
</feature>
<evidence type="ECO:0000256" key="1">
    <source>
        <dbReference type="ARBA" id="ARBA00011738"/>
    </source>
</evidence>
<gene>
    <name evidence="6" type="primary">glgE</name>
    <name evidence="9" type="ORF">OO013_09000</name>
</gene>
<feature type="region of interest" description="Disordered" evidence="7">
    <location>
        <begin position="256"/>
        <end position="280"/>
    </location>
</feature>
<dbReference type="Gene3D" id="3.20.20.80">
    <property type="entry name" value="Glycosidases"/>
    <property type="match status" value="1"/>
</dbReference>
<evidence type="ECO:0000313" key="9">
    <source>
        <dbReference type="EMBL" id="MCX2744000.1"/>
    </source>
</evidence>
<dbReference type="Gene3D" id="2.60.40.1180">
    <property type="entry name" value="Golgi alpha-mannosidase II"/>
    <property type="match status" value="1"/>
</dbReference>
<evidence type="ECO:0000313" key="10">
    <source>
        <dbReference type="Proteomes" id="UP001209885"/>
    </source>
</evidence>
<dbReference type="CDD" id="cd11344">
    <property type="entry name" value="AmyAc_GlgE_like"/>
    <property type="match status" value="1"/>
</dbReference>
<dbReference type="InterPro" id="IPR021828">
    <property type="entry name" value="GlgE_dom_N/S"/>
</dbReference>
<dbReference type="HAMAP" id="MF_02124">
    <property type="entry name" value="GlgE"/>
    <property type="match status" value="1"/>
</dbReference>
<protein>
    <recommendedName>
        <fullName evidence="6">Alpha-1,4-glucan:maltose-1-phosphate maltosyltransferase</fullName>
        <shortName evidence="6">GMPMT</shortName>
        <ecNumber evidence="6">2.4.99.16</ecNumber>
    </recommendedName>
    <alternativeName>
        <fullName evidence="6">(1-&gt;4)-alpha-D-glucan:maltose-1-phosphate alpha-D-maltosyltransferase</fullName>
    </alternativeName>
</protein>